<dbReference type="Gramene" id="KMS96810">
    <property type="protein sequence ID" value="KMS96810"/>
    <property type="gene ID" value="BVRB_8g199910"/>
</dbReference>
<keyword evidence="2" id="KW-1185">Reference proteome</keyword>
<proteinExistence type="predicted"/>
<evidence type="ECO:0000313" key="2">
    <source>
        <dbReference type="Proteomes" id="UP000035740"/>
    </source>
</evidence>
<protein>
    <submittedName>
        <fullName evidence="1">Uncharacterized protein</fullName>
    </submittedName>
</protein>
<dbReference type="EMBL" id="KQ090361">
    <property type="protein sequence ID" value="KMS96810.1"/>
    <property type="molecule type" value="Genomic_DNA"/>
</dbReference>
<dbReference type="AlphaFoldDB" id="A0A0J8E131"/>
<organism evidence="1 2">
    <name type="scientific">Beta vulgaris subsp. vulgaris</name>
    <name type="common">Beet</name>
    <dbReference type="NCBI Taxonomy" id="3555"/>
    <lineage>
        <taxon>Eukaryota</taxon>
        <taxon>Viridiplantae</taxon>
        <taxon>Streptophyta</taxon>
        <taxon>Embryophyta</taxon>
        <taxon>Tracheophyta</taxon>
        <taxon>Spermatophyta</taxon>
        <taxon>Magnoliopsida</taxon>
        <taxon>eudicotyledons</taxon>
        <taxon>Gunneridae</taxon>
        <taxon>Pentapetalae</taxon>
        <taxon>Caryophyllales</taxon>
        <taxon>Chenopodiaceae</taxon>
        <taxon>Betoideae</taxon>
        <taxon>Beta</taxon>
    </lineage>
</organism>
<reference evidence="1 2" key="1">
    <citation type="journal article" date="2014" name="Nature">
        <title>The genome of the recently domesticated crop plant sugar beet (Beta vulgaris).</title>
        <authorList>
            <person name="Dohm J.C."/>
            <person name="Minoche A.E."/>
            <person name="Holtgrawe D."/>
            <person name="Capella-Gutierrez S."/>
            <person name="Zakrzewski F."/>
            <person name="Tafer H."/>
            <person name="Rupp O."/>
            <person name="Sorensen T.R."/>
            <person name="Stracke R."/>
            <person name="Reinhardt R."/>
            <person name="Goesmann A."/>
            <person name="Kraft T."/>
            <person name="Schulz B."/>
            <person name="Stadler P.F."/>
            <person name="Schmidt T."/>
            <person name="Gabaldon T."/>
            <person name="Lehrach H."/>
            <person name="Weisshaar B."/>
            <person name="Himmelbauer H."/>
        </authorList>
    </citation>
    <scope>NUCLEOTIDE SEQUENCE [LARGE SCALE GENOMIC DNA]</scope>
    <source>
        <tissue evidence="1">Taproot</tissue>
    </source>
</reference>
<dbReference type="ExpressionAtlas" id="A0A0J8E131">
    <property type="expression patterns" value="baseline"/>
</dbReference>
<evidence type="ECO:0000313" key="1">
    <source>
        <dbReference type="EMBL" id="KMS96810.1"/>
    </source>
</evidence>
<sequence length="57" mass="6354">MLNDELLGAKASVAEAETEVLLDLTEKIKLALDDIEKMLKSVIALDVIFICNINFEF</sequence>
<accession>A0A0J8E131</accession>
<name>A0A0J8E131_BETVV</name>
<gene>
    <name evidence="1" type="ORF">BVRB_8g199910</name>
</gene>
<dbReference type="Proteomes" id="UP000035740">
    <property type="component" value="Unassembled WGS sequence"/>
</dbReference>
<dbReference type="OrthoDB" id="1745588at2759"/>